<protein>
    <submittedName>
        <fullName evidence="2">Uncharacterized protein</fullName>
    </submittedName>
</protein>
<keyword evidence="3" id="KW-1185">Reference proteome</keyword>
<feature type="non-terminal residue" evidence="2">
    <location>
        <position position="1"/>
    </location>
</feature>
<evidence type="ECO:0000256" key="1">
    <source>
        <dbReference type="SAM" id="MobiDB-lite"/>
    </source>
</evidence>
<organism evidence="2 3">
    <name type="scientific">Schistosoma japonicum</name>
    <name type="common">Blood fluke</name>
    <dbReference type="NCBI Taxonomy" id="6182"/>
    <lineage>
        <taxon>Eukaryota</taxon>
        <taxon>Metazoa</taxon>
        <taxon>Spiralia</taxon>
        <taxon>Lophotrochozoa</taxon>
        <taxon>Platyhelminthes</taxon>
        <taxon>Trematoda</taxon>
        <taxon>Digenea</taxon>
        <taxon>Strigeidida</taxon>
        <taxon>Schistosomatoidea</taxon>
        <taxon>Schistosomatidae</taxon>
        <taxon>Schistosoma</taxon>
    </lineage>
</organism>
<name>A0A4Z2CJR9_SCHJA</name>
<evidence type="ECO:0000313" key="2">
    <source>
        <dbReference type="EMBL" id="TNN04527.1"/>
    </source>
</evidence>
<evidence type="ECO:0000313" key="3">
    <source>
        <dbReference type="Proteomes" id="UP000311919"/>
    </source>
</evidence>
<dbReference type="Proteomes" id="UP000311919">
    <property type="component" value="Unassembled WGS sequence"/>
</dbReference>
<sequence>DKSSTTERRELHKPKLENQSHYKKTRKNDGKKRQLKGLKKLRAGVDGLMGGGEGSVERQR</sequence>
<proteinExistence type="predicted"/>
<gene>
    <name evidence="2" type="ORF">EWB00_002030</name>
</gene>
<comment type="caution">
    <text evidence="2">The sequence shown here is derived from an EMBL/GenBank/DDBJ whole genome shotgun (WGS) entry which is preliminary data.</text>
</comment>
<feature type="region of interest" description="Disordered" evidence="1">
    <location>
        <begin position="1"/>
        <end position="60"/>
    </location>
</feature>
<accession>A0A4Z2CJR9</accession>
<feature type="compositionally biased region" description="Basic and acidic residues" evidence="1">
    <location>
        <begin position="1"/>
        <end position="20"/>
    </location>
</feature>
<reference evidence="2 3" key="1">
    <citation type="submission" date="2019-03" db="EMBL/GenBank/DDBJ databases">
        <title>An improved genome assembly of the fluke Schistosoma japonicum.</title>
        <authorList>
            <person name="Hu W."/>
            <person name="Luo F."/>
            <person name="Yin M."/>
            <person name="Mo X."/>
            <person name="Sun C."/>
            <person name="Wu Q."/>
            <person name="Zhu B."/>
            <person name="Xiang M."/>
            <person name="Wang J."/>
            <person name="Wang Y."/>
            <person name="Zhang T."/>
            <person name="Xu B."/>
            <person name="Zheng H."/>
            <person name="Feng Z."/>
        </authorList>
    </citation>
    <scope>NUCLEOTIDE SEQUENCE [LARGE SCALE GENOMIC DNA]</scope>
    <source>
        <strain evidence="2">HuSjv2</strain>
        <tissue evidence="2">Worms</tissue>
    </source>
</reference>
<feature type="compositionally biased region" description="Basic residues" evidence="1">
    <location>
        <begin position="33"/>
        <end position="42"/>
    </location>
</feature>
<dbReference type="AlphaFoldDB" id="A0A4Z2CJR9"/>
<dbReference type="EMBL" id="SKCS01001567">
    <property type="protein sequence ID" value="TNN04527.1"/>
    <property type="molecule type" value="Genomic_DNA"/>
</dbReference>